<evidence type="ECO:0000256" key="1">
    <source>
        <dbReference type="SAM" id="MobiDB-lite"/>
    </source>
</evidence>
<feature type="region of interest" description="Disordered" evidence="1">
    <location>
        <begin position="73"/>
        <end position="115"/>
    </location>
</feature>
<proteinExistence type="predicted"/>
<gene>
    <name evidence="2" type="ORF">KCMC57_00490</name>
</gene>
<feature type="compositionally biased region" description="Basic residues" evidence="1">
    <location>
        <begin position="102"/>
        <end position="115"/>
    </location>
</feature>
<sequence>MFRWDPAYEELYQRVTQKFSALVLALQALGLHRSSELFTPSFAWAAAGVVMALAASSVEAPAKTAREYHEVIIGDQSPSSSQRRPGHARCARAGKEAIGSLQRKRDRHRFITASP</sequence>
<accession>A0AB33JLH6</accession>
<organism evidence="2">
    <name type="scientific">Kitasatospora sp. CMC57</name>
    <dbReference type="NCBI Taxonomy" id="3231513"/>
    <lineage>
        <taxon>Bacteria</taxon>
        <taxon>Bacillati</taxon>
        <taxon>Actinomycetota</taxon>
        <taxon>Actinomycetes</taxon>
        <taxon>Kitasatosporales</taxon>
        <taxon>Streptomycetaceae</taxon>
        <taxon>Kitasatospora</taxon>
    </lineage>
</organism>
<dbReference type="AlphaFoldDB" id="A0AB33JLH6"/>
<evidence type="ECO:0000313" key="2">
    <source>
        <dbReference type="EMBL" id="BFP43681.1"/>
    </source>
</evidence>
<protein>
    <submittedName>
        <fullName evidence="2">Uncharacterized protein</fullName>
    </submittedName>
</protein>
<dbReference type="EMBL" id="AP035881">
    <property type="protein sequence ID" value="BFP43681.1"/>
    <property type="molecule type" value="Genomic_DNA"/>
</dbReference>
<name>A0AB33JLH6_9ACTN</name>
<reference evidence="2" key="1">
    <citation type="submission" date="2024-07" db="EMBL/GenBank/DDBJ databases">
        <title>Complete genome sequences of cellulolytic bacteria, Kitasatospora sp. CMC57 and Streptomyces sp. CMC78, isolated from Japanese agricultural soil.</title>
        <authorList>
            <person name="Hashimoto T."/>
            <person name="Ito M."/>
            <person name="Iwamoto M."/>
            <person name="Fukahori D."/>
            <person name="Shoda T."/>
            <person name="Sakoda M."/>
            <person name="Morohoshi T."/>
            <person name="Mitsuboshi M."/>
            <person name="Nishizawa T."/>
        </authorList>
    </citation>
    <scope>NUCLEOTIDE SEQUENCE</scope>
    <source>
        <strain evidence="2">CMC57</strain>
    </source>
</reference>